<dbReference type="Proteomes" id="UP000050525">
    <property type="component" value="Unassembled WGS sequence"/>
</dbReference>
<dbReference type="EMBL" id="AKHW03003565">
    <property type="protein sequence ID" value="KYO34174.1"/>
    <property type="molecule type" value="Genomic_DNA"/>
</dbReference>
<comment type="caution">
    <text evidence="1">The sequence shown here is derived from an EMBL/GenBank/DDBJ whole genome shotgun (WGS) entry which is preliminary data.</text>
</comment>
<dbReference type="AlphaFoldDB" id="A0A151NBG3"/>
<protein>
    <submittedName>
        <fullName evidence="1">Uncharacterized protein</fullName>
    </submittedName>
</protein>
<gene>
    <name evidence="1" type="ORF">Y1Q_0002474</name>
</gene>
<sequence>MELWQGGKASSANAVSSCTDMMSKGSADLCLPFQLQPWLFCKRKKKEGYLAFHGWTYSNRWTIVFAVPPAAEAELTVTKSTLCFSVTDVTKGAP</sequence>
<accession>A0A151NBG3</accession>
<name>A0A151NBG3_ALLMI</name>
<evidence type="ECO:0000313" key="2">
    <source>
        <dbReference type="Proteomes" id="UP000050525"/>
    </source>
</evidence>
<reference evidence="1 2" key="1">
    <citation type="journal article" date="2012" name="Genome Biol.">
        <title>Sequencing three crocodilian genomes to illuminate the evolution of archosaurs and amniotes.</title>
        <authorList>
            <person name="St John J.A."/>
            <person name="Braun E.L."/>
            <person name="Isberg S.R."/>
            <person name="Miles L.G."/>
            <person name="Chong A.Y."/>
            <person name="Gongora J."/>
            <person name="Dalzell P."/>
            <person name="Moran C."/>
            <person name="Bed'hom B."/>
            <person name="Abzhanov A."/>
            <person name="Burgess S.C."/>
            <person name="Cooksey A.M."/>
            <person name="Castoe T.A."/>
            <person name="Crawford N.G."/>
            <person name="Densmore L.D."/>
            <person name="Drew J.C."/>
            <person name="Edwards S.V."/>
            <person name="Faircloth B.C."/>
            <person name="Fujita M.K."/>
            <person name="Greenwold M.J."/>
            <person name="Hoffmann F.G."/>
            <person name="Howard J.M."/>
            <person name="Iguchi T."/>
            <person name="Janes D.E."/>
            <person name="Khan S.Y."/>
            <person name="Kohno S."/>
            <person name="de Koning A.J."/>
            <person name="Lance S.L."/>
            <person name="McCarthy F.M."/>
            <person name="McCormack J.E."/>
            <person name="Merchant M.E."/>
            <person name="Peterson D.G."/>
            <person name="Pollock D.D."/>
            <person name="Pourmand N."/>
            <person name="Raney B.J."/>
            <person name="Roessler K.A."/>
            <person name="Sanford J.R."/>
            <person name="Sawyer R.H."/>
            <person name="Schmidt C.J."/>
            <person name="Triplett E.W."/>
            <person name="Tuberville T.D."/>
            <person name="Venegas-Anaya M."/>
            <person name="Howard J.T."/>
            <person name="Jarvis E.D."/>
            <person name="Guillette L.J.Jr."/>
            <person name="Glenn T.C."/>
            <person name="Green R.E."/>
            <person name="Ray D.A."/>
        </authorList>
    </citation>
    <scope>NUCLEOTIDE SEQUENCE [LARGE SCALE GENOMIC DNA]</scope>
    <source>
        <strain evidence="1">KSC_2009_1</strain>
    </source>
</reference>
<keyword evidence="2" id="KW-1185">Reference proteome</keyword>
<organism evidence="1 2">
    <name type="scientific">Alligator mississippiensis</name>
    <name type="common">American alligator</name>
    <dbReference type="NCBI Taxonomy" id="8496"/>
    <lineage>
        <taxon>Eukaryota</taxon>
        <taxon>Metazoa</taxon>
        <taxon>Chordata</taxon>
        <taxon>Craniata</taxon>
        <taxon>Vertebrata</taxon>
        <taxon>Euteleostomi</taxon>
        <taxon>Archelosauria</taxon>
        <taxon>Archosauria</taxon>
        <taxon>Crocodylia</taxon>
        <taxon>Alligatoridae</taxon>
        <taxon>Alligatorinae</taxon>
        <taxon>Alligator</taxon>
    </lineage>
</organism>
<evidence type="ECO:0000313" key="1">
    <source>
        <dbReference type="EMBL" id="KYO34174.1"/>
    </source>
</evidence>
<proteinExistence type="predicted"/>